<accession>A0A1Q9GCU9</accession>
<dbReference type="OrthoDB" id="120749at2"/>
<reference evidence="1 2" key="1">
    <citation type="submission" date="2016-09" db="EMBL/GenBank/DDBJ databases">
        <title>Photobacterium proteolyticum sp. nov. a protease producing bacterium isolated from ocean sediments of Laizhou Bay.</title>
        <authorList>
            <person name="Li Y."/>
        </authorList>
    </citation>
    <scope>NUCLEOTIDE SEQUENCE [LARGE SCALE GENOMIC DNA]</scope>
    <source>
        <strain evidence="1 2">13-12</strain>
    </source>
</reference>
<dbReference type="EMBL" id="MJIL01000092">
    <property type="protein sequence ID" value="OLQ72218.1"/>
    <property type="molecule type" value="Genomic_DNA"/>
</dbReference>
<protein>
    <submittedName>
        <fullName evidence="1">Panthothenate synthetase</fullName>
    </submittedName>
</protein>
<gene>
    <name evidence="1" type="ORF">BIT28_24675</name>
</gene>
<organism evidence="1 2">
    <name type="scientific">Photobacterium proteolyticum</name>
    <dbReference type="NCBI Taxonomy" id="1903952"/>
    <lineage>
        <taxon>Bacteria</taxon>
        <taxon>Pseudomonadati</taxon>
        <taxon>Pseudomonadota</taxon>
        <taxon>Gammaproteobacteria</taxon>
        <taxon>Vibrionales</taxon>
        <taxon>Vibrionaceae</taxon>
        <taxon>Photobacterium</taxon>
    </lineage>
</organism>
<proteinExistence type="predicted"/>
<sequence>MKMLLDVNFPHEPFNTLVKEGKIEDVMNRILEELKPENCYFVEQHGKRNAMLVLDIDHASQIPSYAEPFFLIFNADCRFRIAMTAEDLASSGLDQLGKKWL</sequence>
<name>A0A1Q9GCU9_9GAMM</name>
<dbReference type="RefSeq" id="WP_075767194.1">
    <property type="nucleotide sequence ID" value="NZ_MJIL01000092.1"/>
</dbReference>
<dbReference type="Proteomes" id="UP000186905">
    <property type="component" value="Unassembled WGS sequence"/>
</dbReference>
<evidence type="ECO:0000313" key="1">
    <source>
        <dbReference type="EMBL" id="OLQ72218.1"/>
    </source>
</evidence>
<comment type="caution">
    <text evidence="1">The sequence shown here is derived from an EMBL/GenBank/DDBJ whole genome shotgun (WGS) entry which is preliminary data.</text>
</comment>
<dbReference type="AlphaFoldDB" id="A0A1Q9GCU9"/>
<keyword evidence="2" id="KW-1185">Reference proteome</keyword>
<evidence type="ECO:0000313" key="2">
    <source>
        <dbReference type="Proteomes" id="UP000186905"/>
    </source>
</evidence>